<dbReference type="Proteomes" id="UP000176938">
    <property type="component" value="Unassembled WGS sequence"/>
</dbReference>
<evidence type="ECO:0000313" key="5">
    <source>
        <dbReference type="Proteomes" id="UP000176938"/>
    </source>
</evidence>
<accession>A0A1F4RBI5</accession>
<feature type="domain" description="Protein-PII uridylyltransferase N-terminal" evidence="2">
    <location>
        <begin position="126"/>
        <end position="219"/>
    </location>
</feature>
<keyword evidence="1" id="KW-0808">Transferase</keyword>
<evidence type="ECO:0000313" key="4">
    <source>
        <dbReference type="EMBL" id="OGC05510.1"/>
    </source>
</evidence>
<reference evidence="4 5" key="1">
    <citation type="journal article" date="2016" name="Nat. Commun.">
        <title>Thousands of microbial genomes shed light on interconnected biogeochemical processes in an aquifer system.</title>
        <authorList>
            <person name="Anantharaman K."/>
            <person name="Brown C.T."/>
            <person name="Hug L.A."/>
            <person name="Sharon I."/>
            <person name="Castelle C.J."/>
            <person name="Probst A.J."/>
            <person name="Thomas B.C."/>
            <person name="Singh A."/>
            <person name="Wilkins M.J."/>
            <person name="Karaoz U."/>
            <person name="Brodie E.L."/>
            <person name="Williams K.H."/>
            <person name="Hubbard S.S."/>
            <person name="Banfield J.F."/>
        </authorList>
    </citation>
    <scope>NUCLEOTIDE SEQUENCE [LARGE SCALE GENOMIC DNA]</scope>
</reference>
<gene>
    <name evidence="4" type="ORF">A3H38_05980</name>
</gene>
<sequence>MLEALRKTPLRLQASLYARSLHERLSHYPHVPDLSFRLCGKFPLPNGIHQLSFSGATQFITPAQIREILNSGRSTDENVILVEKEDFLEIKIELPKHIPAEIGDIRRLYRQKMEQILEAERCKPIENQFEAQAIAPALRALHLEVMPRIVKIAQNKAKKKFGQAETQLAVFLVAGSAGKSTLLSDLDFIVVFQGKNRAYFNYLAGEIEKTLAECGIKSDNLISTLSKGRAKTVQINNRQNFIRIAKFAADALPIETVSDQTTVKSFFDQVSSYYQNEEKLLAPYYFPNIWLKSLYLIDRRDIDSRGLLSPSLETRKIKIAQAILRTEAGLCAARLPYSTDMLQALETRGFINSTELQQVAEAESFFNRLKNALGYIHQGKTTYFTAAEIPALKSFFDCRSNSLGLESFKAEIKRHSNTATNFLKLAESRNFKKRTRQIYNLFARIKDFIEMLWQRTRNLGFDVAIYCNRYTELPFVKKGRESE</sequence>
<comment type="caution">
    <text evidence="4">The sequence shown here is derived from an EMBL/GenBank/DDBJ whole genome shotgun (WGS) entry which is preliminary data.</text>
</comment>
<feature type="domain" description="PII-uridylyltransferase/Glutamine-synthetase adenylyltransferase" evidence="3">
    <location>
        <begin position="332"/>
        <end position="418"/>
    </location>
</feature>
<evidence type="ECO:0000259" key="3">
    <source>
        <dbReference type="Pfam" id="PF08335"/>
    </source>
</evidence>
<evidence type="ECO:0000256" key="1">
    <source>
        <dbReference type="ARBA" id="ARBA00022679"/>
    </source>
</evidence>
<proteinExistence type="predicted"/>
<dbReference type="InterPro" id="IPR005105">
    <property type="entry name" value="GlnD_Uridyltrans_N"/>
</dbReference>
<protein>
    <submittedName>
        <fullName evidence="4">Uncharacterized protein</fullName>
    </submittedName>
</protein>
<dbReference type="Pfam" id="PF08335">
    <property type="entry name" value="GlnD_UR_UTase"/>
    <property type="match status" value="1"/>
</dbReference>
<dbReference type="EMBL" id="METP01000040">
    <property type="protein sequence ID" value="OGC05510.1"/>
    <property type="molecule type" value="Genomic_DNA"/>
</dbReference>
<dbReference type="Pfam" id="PF03445">
    <property type="entry name" value="DUF294"/>
    <property type="match status" value="1"/>
</dbReference>
<dbReference type="GO" id="GO:0008773">
    <property type="term" value="F:[protein-PII] uridylyltransferase activity"/>
    <property type="evidence" value="ECO:0007669"/>
    <property type="project" value="InterPro"/>
</dbReference>
<organism evidence="4 5">
    <name type="scientific">candidate division WOR-1 bacterium RIFCSPLOWO2_02_FULL_46_20</name>
    <dbReference type="NCBI Taxonomy" id="1802567"/>
    <lineage>
        <taxon>Bacteria</taxon>
        <taxon>Bacillati</taxon>
        <taxon>Saganbacteria</taxon>
    </lineage>
</organism>
<evidence type="ECO:0000259" key="2">
    <source>
        <dbReference type="Pfam" id="PF03445"/>
    </source>
</evidence>
<name>A0A1F4RBI5_UNCSA</name>
<dbReference type="InterPro" id="IPR013546">
    <property type="entry name" value="PII_UdlTrfase/GS_AdlTrfase"/>
</dbReference>
<dbReference type="AlphaFoldDB" id="A0A1F4RBI5"/>